<dbReference type="CDD" id="cd03791">
    <property type="entry name" value="GT5_Glycogen_synthase_DULL1-like"/>
    <property type="match status" value="1"/>
</dbReference>
<dbReference type="EC" id="2.4.1.21" evidence="7"/>
<comment type="catalytic activity">
    <reaction evidence="1 7">
        <text>[(1-&gt;4)-alpha-D-glucosyl](n) + ADP-alpha-D-glucose = [(1-&gt;4)-alpha-D-glucosyl](n+1) + ADP + H(+)</text>
        <dbReference type="Rhea" id="RHEA:18189"/>
        <dbReference type="Rhea" id="RHEA-COMP:9584"/>
        <dbReference type="Rhea" id="RHEA-COMP:9587"/>
        <dbReference type="ChEBI" id="CHEBI:15378"/>
        <dbReference type="ChEBI" id="CHEBI:15444"/>
        <dbReference type="ChEBI" id="CHEBI:57498"/>
        <dbReference type="ChEBI" id="CHEBI:456216"/>
        <dbReference type="EC" id="2.4.1.21"/>
    </reaction>
</comment>
<evidence type="ECO:0000259" key="8">
    <source>
        <dbReference type="Pfam" id="PF00534"/>
    </source>
</evidence>
<proteinExistence type="inferred from homology"/>
<evidence type="ECO:0000256" key="5">
    <source>
        <dbReference type="ARBA" id="ARBA00022679"/>
    </source>
</evidence>
<evidence type="ECO:0000256" key="1">
    <source>
        <dbReference type="ARBA" id="ARBA00001478"/>
    </source>
</evidence>
<dbReference type="Proteomes" id="UP000055060">
    <property type="component" value="Unassembled WGS sequence"/>
</dbReference>
<gene>
    <name evidence="7" type="primary">glgA</name>
    <name evidence="10" type="ORF">LARV_02786</name>
</gene>
<dbReference type="GO" id="GO:0004373">
    <property type="term" value="F:alpha-1,4-glucan glucosyltransferase (UDP-glucose donor) activity"/>
    <property type="evidence" value="ECO:0007669"/>
    <property type="project" value="InterPro"/>
</dbReference>
<keyword evidence="6 7" id="KW-0320">Glycogen biosynthesis</keyword>
<protein>
    <recommendedName>
        <fullName evidence="7">Glycogen synthase</fullName>
        <ecNumber evidence="7">2.4.1.21</ecNumber>
    </recommendedName>
    <alternativeName>
        <fullName evidence="7">Starch [bacterial glycogen] synthase</fullName>
    </alternativeName>
</protein>
<evidence type="ECO:0000256" key="3">
    <source>
        <dbReference type="ARBA" id="ARBA00010281"/>
    </source>
</evidence>
<organism evidence="10">
    <name type="scientific">Longilinea arvoryzae</name>
    <dbReference type="NCBI Taxonomy" id="360412"/>
    <lineage>
        <taxon>Bacteria</taxon>
        <taxon>Bacillati</taxon>
        <taxon>Chloroflexota</taxon>
        <taxon>Anaerolineae</taxon>
        <taxon>Anaerolineales</taxon>
        <taxon>Anaerolineaceae</taxon>
        <taxon>Longilinea</taxon>
    </lineage>
</organism>
<evidence type="ECO:0000256" key="6">
    <source>
        <dbReference type="ARBA" id="ARBA00023056"/>
    </source>
</evidence>
<evidence type="ECO:0000259" key="9">
    <source>
        <dbReference type="Pfam" id="PF08323"/>
    </source>
</evidence>
<keyword evidence="11" id="KW-1185">Reference proteome</keyword>
<dbReference type="Gene3D" id="3.40.50.2000">
    <property type="entry name" value="Glycogen Phosphorylase B"/>
    <property type="match status" value="2"/>
</dbReference>
<dbReference type="NCBIfam" id="TIGR02095">
    <property type="entry name" value="glgA"/>
    <property type="match status" value="1"/>
</dbReference>
<comment type="pathway">
    <text evidence="7">Glycan biosynthesis; glycogen biosynthesis.</text>
</comment>
<name>A0A0S7BBJ2_9CHLR</name>
<keyword evidence="4 7" id="KW-0328">Glycosyltransferase</keyword>
<dbReference type="PANTHER" id="PTHR45825:SF11">
    <property type="entry name" value="ALPHA AMYLASE DOMAIN-CONTAINING PROTEIN"/>
    <property type="match status" value="1"/>
</dbReference>
<accession>A0A0S7BBJ2</accession>
<comment type="similarity">
    <text evidence="3 7">Belongs to the glycosyltransferase 1 family. Bacterial/plant glycogen synthase subfamily.</text>
</comment>
<feature type="binding site" evidence="7">
    <location>
        <position position="3"/>
    </location>
    <ligand>
        <name>ADP-alpha-D-glucose</name>
        <dbReference type="ChEBI" id="CHEBI:57498"/>
    </ligand>
</feature>
<dbReference type="InterPro" id="IPR013534">
    <property type="entry name" value="Starch_synth_cat_dom"/>
</dbReference>
<feature type="domain" description="Glycosyl transferase family 1" evidence="8">
    <location>
        <begin position="286"/>
        <end position="443"/>
    </location>
</feature>
<sequence>MIKVGGLGDVAGSLPYALRSLPGDLLGGHSLDVRLVIPYHGEVARKLLDPQPVASFIVQHPSGPIPTRAYVTYISNVPVYMIEGAPIGTETPVYSGDNYIDGVKYTYFSQAAVEMARQLNWRPDILHANDWHTALSVFYLARNRLSRDPFFAQTRSVLTIHNLPFMGAGAERALAEFDIQPVRDLRLPIWARQFPLPLGMLAADRIVAVSPTYAREILTPEFGCGLQDFLISRSSIVSGILNGLDQESWDPEQDSLIASNFTAANLESRENNKKSILDEFDLSYDPKIPLLILISRMDPQKGVDLAVDSLTQMTHVPWQAILLGTGDPILESACRSLQLQFPDRVRAVIRFDTRLSRRLYAGGDLLLMPSRYEPCGLAQMIGMRYGCVPLARATGGLRDTIFENSDEHPKNGFLFEEIKTDAMNAALQRALSQYSDRALWRQYQINGMQQDFSWKKSALEYANLYINLWENQR</sequence>
<comment type="function">
    <text evidence="2 7">Synthesizes alpha-1,4-glucan chains using ADP-glucose.</text>
</comment>
<dbReference type="GO" id="GO:0009011">
    <property type="term" value="F:alpha-1,4-glucan glucosyltransferase (ADP-glucose donor) activity"/>
    <property type="evidence" value="ECO:0007669"/>
    <property type="project" value="UniProtKB-UniRule"/>
</dbReference>
<dbReference type="SUPFAM" id="SSF53756">
    <property type="entry name" value="UDP-Glycosyltransferase/glycogen phosphorylase"/>
    <property type="match status" value="1"/>
</dbReference>
<dbReference type="PANTHER" id="PTHR45825">
    <property type="entry name" value="GRANULE-BOUND STARCH SYNTHASE 1, CHLOROPLASTIC/AMYLOPLASTIC"/>
    <property type="match status" value="1"/>
</dbReference>
<dbReference type="EMBL" id="DF967972">
    <property type="protein sequence ID" value="GAP15006.1"/>
    <property type="molecule type" value="Genomic_DNA"/>
</dbReference>
<evidence type="ECO:0000313" key="10">
    <source>
        <dbReference type="EMBL" id="GAP15006.1"/>
    </source>
</evidence>
<dbReference type="GO" id="GO:0005978">
    <property type="term" value="P:glycogen biosynthetic process"/>
    <property type="evidence" value="ECO:0007669"/>
    <property type="project" value="UniProtKB-UniRule"/>
</dbReference>
<dbReference type="STRING" id="360412.LARV_02786"/>
<dbReference type="UniPathway" id="UPA00164"/>
<keyword evidence="5 7" id="KW-0808">Transferase</keyword>
<evidence type="ECO:0000256" key="7">
    <source>
        <dbReference type="HAMAP-Rule" id="MF_00484"/>
    </source>
</evidence>
<feature type="domain" description="Starch synthase catalytic" evidence="9">
    <location>
        <begin position="2"/>
        <end position="230"/>
    </location>
</feature>
<dbReference type="HAMAP" id="MF_00484">
    <property type="entry name" value="Glycogen_synth"/>
    <property type="match status" value="1"/>
</dbReference>
<reference evidence="10" key="1">
    <citation type="submission" date="2015-07" db="EMBL/GenBank/DDBJ databases">
        <title>Draft Genome Sequences of Anaerolinea thermolimosa IMO-1, Bellilinea caldifistulae GOMI-1, Leptolinea tardivitalis YMTK-2, Levilinea saccharolytica KIBI-1,Longilinea arvoryzae KOME-1, Previously Described as Members of the Anaerolineaceae (Chloroflexi).</title>
        <authorList>
            <person name="Sekiguchi Y."/>
            <person name="Ohashi A."/>
            <person name="Matsuura N."/>
            <person name="Tourlousse M.D."/>
        </authorList>
    </citation>
    <scope>NUCLEOTIDE SEQUENCE [LARGE SCALE GENOMIC DNA]</scope>
    <source>
        <strain evidence="10">KOME-1</strain>
    </source>
</reference>
<dbReference type="AlphaFoldDB" id="A0A0S7BBJ2"/>
<dbReference type="InterPro" id="IPR001296">
    <property type="entry name" value="Glyco_trans_1"/>
</dbReference>
<dbReference type="Pfam" id="PF08323">
    <property type="entry name" value="Glyco_transf_5"/>
    <property type="match status" value="1"/>
</dbReference>
<evidence type="ECO:0000256" key="2">
    <source>
        <dbReference type="ARBA" id="ARBA00002764"/>
    </source>
</evidence>
<dbReference type="Pfam" id="PF00534">
    <property type="entry name" value="Glycos_transf_1"/>
    <property type="match status" value="1"/>
</dbReference>
<evidence type="ECO:0000256" key="4">
    <source>
        <dbReference type="ARBA" id="ARBA00022676"/>
    </source>
</evidence>
<dbReference type="InterPro" id="IPR011835">
    <property type="entry name" value="GS/SS"/>
</dbReference>
<evidence type="ECO:0000313" key="11">
    <source>
        <dbReference type="Proteomes" id="UP000055060"/>
    </source>
</evidence>